<keyword evidence="3" id="KW-0804">Transcription</keyword>
<evidence type="ECO:0000256" key="1">
    <source>
        <dbReference type="ARBA" id="ARBA00023015"/>
    </source>
</evidence>
<dbReference type="RefSeq" id="WP_329403999.1">
    <property type="nucleotide sequence ID" value="NZ_CP109019.1"/>
</dbReference>
<dbReference type="InterPro" id="IPR009057">
    <property type="entry name" value="Homeodomain-like_sf"/>
</dbReference>
<dbReference type="Pfam" id="PF12833">
    <property type="entry name" value="HTH_18"/>
    <property type="match status" value="1"/>
</dbReference>
<evidence type="ECO:0000313" key="6">
    <source>
        <dbReference type="Proteomes" id="UP001432060"/>
    </source>
</evidence>
<evidence type="ECO:0000259" key="4">
    <source>
        <dbReference type="PROSITE" id="PS01124"/>
    </source>
</evidence>
<keyword evidence="6" id="KW-1185">Reference proteome</keyword>
<organism evidence="5 6">
    <name type="scientific">Streptomyces melanogenes</name>
    <dbReference type="NCBI Taxonomy" id="67326"/>
    <lineage>
        <taxon>Bacteria</taxon>
        <taxon>Bacillati</taxon>
        <taxon>Actinomycetota</taxon>
        <taxon>Actinomycetes</taxon>
        <taxon>Kitasatosporales</taxon>
        <taxon>Streptomycetaceae</taxon>
        <taxon>Streptomyces</taxon>
    </lineage>
</organism>
<evidence type="ECO:0000313" key="5">
    <source>
        <dbReference type="EMBL" id="WUT87066.1"/>
    </source>
</evidence>
<name>A0ABZ1XWD4_9ACTN</name>
<dbReference type="InterPro" id="IPR050204">
    <property type="entry name" value="AraC_XylS_family_regulators"/>
</dbReference>
<protein>
    <submittedName>
        <fullName evidence="5">Helix-turn-helix domain-containing protein</fullName>
    </submittedName>
</protein>
<dbReference type="EMBL" id="CP109019">
    <property type="protein sequence ID" value="WUT87066.1"/>
    <property type="molecule type" value="Genomic_DNA"/>
</dbReference>
<keyword evidence="2" id="KW-0238">DNA-binding</keyword>
<dbReference type="InterPro" id="IPR018060">
    <property type="entry name" value="HTH_AraC"/>
</dbReference>
<feature type="domain" description="HTH araC/xylS-type" evidence="4">
    <location>
        <begin position="220"/>
        <end position="321"/>
    </location>
</feature>
<dbReference type="SUPFAM" id="SSF46689">
    <property type="entry name" value="Homeodomain-like"/>
    <property type="match status" value="1"/>
</dbReference>
<dbReference type="InterPro" id="IPR035418">
    <property type="entry name" value="AraC-bd_2"/>
</dbReference>
<sequence>MVFTEIDTAGLLPEHRFEWWRGIVEQGVAPTRISSDCGPDFAGRAGFLTLGPAQVTTMAFSPITSERPAHLVRRSDPETFELTLILEGSMHVSQGRSETHLGAGDFAMWTSSCPYSGRAIGSPEGGVSRAIILHLPHSLVPLPDKRVEELLAHRMPAASGFGRVLAQYLRSVVQEASALDEAGCKRLGAASIDLATGFLAERIGTQERLPAETRHQLLLAAIDTFIDDNLADPQLDVSAVAARHNISVRLLHQLFRSRPETVSASIRRRRLERCYADLGAPALRSLPIRAVAARWGLVDAVWFSRAFRRAYGMTPGEHRSTALGGTASLRADRQDLSPEIATRG</sequence>
<gene>
    <name evidence="5" type="ORF">OG515_35095</name>
</gene>
<evidence type="ECO:0000256" key="2">
    <source>
        <dbReference type="ARBA" id="ARBA00023125"/>
    </source>
</evidence>
<dbReference type="PROSITE" id="PS01124">
    <property type="entry name" value="HTH_ARAC_FAMILY_2"/>
    <property type="match status" value="1"/>
</dbReference>
<keyword evidence="1" id="KW-0805">Transcription regulation</keyword>
<dbReference type="SMART" id="SM00342">
    <property type="entry name" value="HTH_ARAC"/>
    <property type="match status" value="1"/>
</dbReference>
<proteinExistence type="predicted"/>
<dbReference type="Proteomes" id="UP001432060">
    <property type="component" value="Chromosome"/>
</dbReference>
<dbReference type="Gene3D" id="1.10.10.60">
    <property type="entry name" value="Homeodomain-like"/>
    <property type="match status" value="1"/>
</dbReference>
<dbReference type="Pfam" id="PF14525">
    <property type="entry name" value="AraC_binding_2"/>
    <property type="match status" value="1"/>
</dbReference>
<accession>A0ABZ1XWD4</accession>
<dbReference type="PANTHER" id="PTHR46796:SF6">
    <property type="entry name" value="ARAC SUBFAMILY"/>
    <property type="match status" value="1"/>
</dbReference>
<dbReference type="PANTHER" id="PTHR46796">
    <property type="entry name" value="HTH-TYPE TRANSCRIPTIONAL ACTIVATOR RHAS-RELATED"/>
    <property type="match status" value="1"/>
</dbReference>
<reference evidence="5" key="1">
    <citation type="submission" date="2022-10" db="EMBL/GenBank/DDBJ databases">
        <title>The complete genomes of actinobacterial strains from the NBC collection.</title>
        <authorList>
            <person name="Joergensen T.S."/>
            <person name="Alvarez Arevalo M."/>
            <person name="Sterndorff E.B."/>
            <person name="Faurdal D."/>
            <person name="Vuksanovic O."/>
            <person name="Mourched A.-S."/>
            <person name="Charusanti P."/>
            <person name="Shaw S."/>
            <person name="Blin K."/>
            <person name="Weber T."/>
        </authorList>
    </citation>
    <scope>NUCLEOTIDE SEQUENCE</scope>
    <source>
        <strain evidence="5">NBC_00668</strain>
    </source>
</reference>
<evidence type="ECO:0000256" key="3">
    <source>
        <dbReference type="ARBA" id="ARBA00023163"/>
    </source>
</evidence>